<accession>A0A194AMU3</accession>
<name>A0A194AMU3_PINFU</name>
<feature type="chain" id="PRO_5013481125" description="CUB domain-containing protein" evidence="2">
    <location>
        <begin position="22"/>
        <end position="227"/>
    </location>
</feature>
<organism evidence="3">
    <name type="scientific">Pinctada fucata</name>
    <name type="common">Akoya pearl oyster</name>
    <name type="synonym">Pinctada imbricata fucata</name>
    <dbReference type="NCBI Taxonomy" id="50426"/>
    <lineage>
        <taxon>Eukaryota</taxon>
        <taxon>Metazoa</taxon>
        <taxon>Spiralia</taxon>
        <taxon>Lophotrochozoa</taxon>
        <taxon>Mollusca</taxon>
        <taxon>Bivalvia</taxon>
        <taxon>Autobranchia</taxon>
        <taxon>Pteriomorphia</taxon>
        <taxon>Pterioida</taxon>
        <taxon>Pterioidea</taxon>
        <taxon>Pteriidae</taxon>
        <taxon>Pinctada</taxon>
    </lineage>
</organism>
<dbReference type="AlphaFoldDB" id="A0A194AMU3"/>
<dbReference type="EMBL" id="GELH01000371">
    <property type="protein sequence ID" value="JAS03901.1"/>
    <property type="molecule type" value="Transcribed_RNA"/>
</dbReference>
<keyword evidence="1" id="KW-1133">Transmembrane helix</keyword>
<evidence type="ECO:0000313" key="3">
    <source>
        <dbReference type="EMBL" id="JAS03900.1"/>
    </source>
</evidence>
<protein>
    <recommendedName>
        <fullName evidence="4">CUB domain-containing protein</fullName>
    </recommendedName>
</protein>
<proteinExistence type="predicted"/>
<evidence type="ECO:0000256" key="2">
    <source>
        <dbReference type="SAM" id="SignalP"/>
    </source>
</evidence>
<evidence type="ECO:0008006" key="4">
    <source>
        <dbReference type="Google" id="ProtNLM"/>
    </source>
</evidence>
<keyword evidence="1" id="KW-0472">Membrane</keyword>
<feature type="transmembrane region" description="Helical" evidence="1">
    <location>
        <begin position="182"/>
        <end position="202"/>
    </location>
</feature>
<reference evidence="3" key="1">
    <citation type="submission" date="2016-03" db="EMBL/GenBank/DDBJ databases">
        <authorList>
            <person name="Ploux O."/>
        </authorList>
    </citation>
    <scope>NUCLEOTIDE SEQUENCE</scope>
    <source>
        <tissue evidence="3">Mantle</tissue>
    </source>
</reference>
<keyword evidence="2" id="KW-0732">Signal</keyword>
<dbReference type="EMBL" id="GELH01000372">
    <property type="protein sequence ID" value="JAS03900.1"/>
    <property type="molecule type" value="Transcribed_RNA"/>
</dbReference>
<feature type="signal peptide" evidence="2">
    <location>
        <begin position="1"/>
        <end position="21"/>
    </location>
</feature>
<keyword evidence="1" id="KW-0812">Transmembrane</keyword>
<evidence type="ECO:0000256" key="1">
    <source>
        <dbReference type="SAM" id="Phobius"/>
    </source>
</evidence>
<sequence length="227" mass="24928">MQTSDLLGILISLLTIKHIHSSTYKFDNDTPQQCGGSTHLAKNAKVTIQGLGKVPNGYCGLVVYAMQDMGDCKYPAICATVSGADMGACRAKVTFTGKYFTQKSDHSKDLDCNTPMRKFCTQGSVLRVEVIEEMSYAKMAPPQSDYTFNATISRVCMTTQETDDIVDEYRAPDLSRGWHMNYVLGVITGCCIASIFLVLLCVTKIYTRNNPYNHIGASSETTTPPKS</sequence>